<dbReference type="PANTHER" id="PTHR18896">
    <property type="entry name" value="PHOSPHOLIPASE D"/>
    <property type="match status" value="1"/>
</dbReference>
<accession>A0A542ES43</accession>
<evidence type="ECO:0000313" key="7">
    <source>
        <dbReference type="EMBL" id="TQJ18161.1"/>
    </source>
</evidence>
<comment type="catalytic activity">
    <reaction evidence="1">
        <text>a 1,2-diacyl-sn-glycero-3-phosphocholine + H2O = a 1,2-diacyl-sn-glycero-3-phosphate + choline + H(+)</text>
        <dbReference type="Rhea" id="RHEA:14445"/>
        <dbReference type="ChEBI" id="CHEBI:15354"/>
        <dbReference type="ChEBI" id="CHEBI:15377"/>
        <dbReference type="ChEBI" id="CHEBI:15378"/>
        <dbReference type="ChEBI" id="CHEBI:57643"/>
        <dbReference type="ChEBI" id="CHEBI:58608"/>
        <dbReference type="EC" id="3.1.4.4"/>
    </reaction>
</comment>
<dbReference type="SUPFAM" id="SSF56024">
    <property type="entry name" value="Phospholipase D/nuclease"/>
    <property type="match status" value="2"/>
</dbReference>
<keyword evidence="8" id="KW-1185">Reference proteome</keyword>
<evidence type="ECO:0000259" key="6">
    <source>
        <dbReference type="PROSITE" id="PS50035"/>
    </source>
</evidence>
<dbReference type="RefSeq" id="WP_238332093.1">
    <property type="nucleotide sequence ID" value="NZ_BAAAKA010000016.1"/>
</dbReference>
<dbReference type="Proteomes" id="UP000316298">
    <property type="component" value="Unassembled WGS sequence"/>
</dbReference>
<dbReference type="EMBL" id="VFMM01000001">
    <property type="protein sequence ID" value="TQJ18161.1"/>
    <property type="molecule type" value="Genomic_DNA"/>
</dbReference>
<feature type="compositionally biased region" description="Basic and acidic residues" evidence="5">
    <location>
        <begin position="164"/>
        <end position="174"/>
    </location>
</feature>
<feature type="region of interest" description="Disordered" evidence="5">
    <location>
        <begin position="164"/>
        <end position="186"/>
    </location>
</feature>
<dbReference type="InterPro" id="IPR025202">
    <property type="entry name" value="PLD-like_dom"/>
</dbReference>
<gene>
    <name evidence="7" type="ORF">FB475_2296</name>
</gene>
<dbReference type="AlphaFoldDB" id="A0A542ES43"/>
<protein>
    <submittedName>
        <fullName evidence="7">Phosphatidylserine/phosphatidylglycerophosphate/ cardiolipin synthase-like enzyme</fullName>
    </submittedName>
</protein>
<dbReference type="CDD" id="cd09105">
    <property type="entry name" value="PLDc_vPLD1_2_like_2"/>
    <property type="match status" value="1"/>
</dbReference>
<keyword evidence="4" id="KW-0443">Lipid metabolism</keyword>
<evidence type="ECO:0000256" key="4">
    <source>
        <dbReference type="ARBA" id="ARBA00023098"/>
    </source>
</evidence>
<keyword evidence="3" id="KW-0378">Hydrolase</keyword>
<proteinExistence type="predicted"/>
<evidence type="ECO:0000313" key="8">
    <source>
        <dbReference type="Proteomes" id="UP000316298"/>
    </source>
</evidence>
<dbReference type="GO" id="GO:0009395">
    <property type="term" value="P:phospholipid catabolic process"/>
    <property type="evidence" value="ECO:0007669"/>
    <property type="project" value="TreeGrafter"/>
</dbReference>
<dbReference type="InterPro" id="IPR015679">
    <property type="entry name" value="PLipase_D_fam"/>
</dbReference>
<evidence type="ECO:0000256" key="5">
    <source>
        <dbReference type="SAM" id="MobiDB-lite"/>
    </source>
</evidence>
<dbReference type="SMART" id="SM00155">
    <property type="entry name" value="PLDc"/>
    <property type="match status" value="2"/>
</dbReference>
<dbReference type="GO" id="GO:0004630">
    <property type="term" value="F:phospholipase D activity"/>
    <property type="evidence" value="ECO:0007669"/>
    <property type="project" value="UniProtKB-EC"/>
</dbReference>
<evidence type="ECO:0000256" key="3">
    <source>
        <dbReference type="ARBA" id="ARBA00022801"/>
    </source>
</evidence>
<feature type="domain" description="PLD phosphodiesterase" evidence="6">
    <location>
        <begin position="132"/>
        <end position="165"/>
    </location>
</feature>
<organism evidence="7 8">
    <name type="scientific">Kribbella jejuensis</name>
    <dbReference type="NCBI Taxonomy" id="236068"/>
    <lineage>
        <taxon>Bacteria</taxon>
        <taxon>Bacillati</taxon>
        <taxon>Actinomycetota</taxon>
        <taxon>Actinomycetes</taxon>
        <taxon>Propionibacteriales</taxon>
        <taxon>Kribbellaceae</taxon>
        <taxon>Kribbella</taxon>
    </lineage>
</organism>
<dbReference type="CDD" id="cd09104">
    <property type="entry name" value="PLDc_vPLD1_2_like_1"/>
    <property type="match status" value="1"/>
</dbReference>
<dbReference type="PROSITE" id="PS50035">
    <property type="entry name" value="PLD"/>
    <property type="match status" value="2"/>
</dbReference>
<evidence type="ECO:0000256" key="2">
    <source>
        <dbReference type="ARBA" id="ARBA00022737"/>
    </source>
</evidence>
<name>A0A542ES43_9ACTN</name>
<sequence>MTHDWFLTAAERGNPATDIDSQGSWTEGNLVRPLVHGATYFQRLYDELCKLRRGDQVFFTDWRGDPDEKLYDDGPSIGEVLRDLARSGVEVRALLWRSHSDHLTFSSKENQHFGTELNEAGGEVLLDQRVRRLASHHQKLFVIRHRGAEAEDVAFVGGIDLCHGRRDDEQHRGDPQAAPMDPRYGERPPWHDVTLELRGPVVGVLLRCFAERWDDGHPLDRRTPYRMLVQRLTRMPRHPGQLPEAFPDPPPAGPHAVQVLRTYAHKHPGFPFAPHGEYSVARAYLKAFSRAKSLIYVEDQYLWSNPVAEALREALARSRELRIIAVVPRYPDHDGRVSGPPTRQAQLEALRRVDSDRLAVYDLENDDGVPIYVHAKVCIVDDQWMTCGSDNFNRRSWTNDSELTCAIDSPDLARSLRTQLWSEHLGTTEPDLDPIAGFERWRSTAAALDKWYADGCQGPRPGGRIRAHQPQAVSRVQASWAGWLAHHLYDPDGRPTAARRANTF</sequence>
<reference evidence="7 8" key="1">
    <citation type="submission" date="2019-06" db="EMBL/GenBank/DDBJ databases">
        <title>Sequencing the genomes of 1000 actinobacteria strains.</title>
        <authorList>
            <person name="Klenk H.-P."/>
        </authorList>
    </citation>
    <scope>NUCLEOTIDE SEQUENCE [LARGE SCALE GENOMIC DNA]</scope>
    <source>
        <strain evidence="7 8">DSM 17305</strain>
    </source>
</reference>
<keyword evidence="2" id="KW-0677">Repeat</keyword>
<comment type="caution">
    <text evidence="7">The sequence shown here is derived from an EMBL/GenBank/DDBJ whole genome shotgun (WGS) entry which is preliminary data.</text>
</comment>
<dbReference type="InterPro" id="IPR001736">
    <property type="entry name" value="PLipase_D/transphosphatidylase"/>
</dbReference>
<evidence type="ECO:0000256" key="1">
    <source>
        <dbReference type="ARBA" id="ARBA00000798"/>
    </source>
</evidence>
<dbReference type="Pfam" id="PF13091">
    <property type="entry name" value="PLDc_2"/>
    <property type="match status" value="1"/>
</dbReference>
<dbReference type="Gene3D" id="3.30.870.10">
    <property type="entry name" value="Endonuclease Chain A"/>
    <property type="match status" value="2"/>
</dbReference>
<dbReference type="PANTHER" id="PTHR18896:SF76">
    <property type="entry name" value="PHOSPHOLIPASE"/>
    <property type="match status" value="1"/>
</dbReference>
<feature type="domain" description="PLD phosphodiesterase" evidence="6">
    <location>
        <begin position="369"/>
        <end position="396"/>
    </location>
</feature>